<dbReference type="Gene3D" id="1.20.1250.10">
    <property type="match status" value="1"/>
</dbReference>
<dbReference type="PANTHER" id="PTHR16922:SF0">
    <property type="entry name" value="INTERLEUKIN-11"/>
    <property type="match status" value="1"/>
</dbReference>
<dbReference type="InterPro" id="IPR009079">
    <property type="entry name" value="4_helix_cytokine-like_core"/>
</dbReference>
<dbReference type="GO" id="GO:0005737">
    <property type="term" value="C:cytoplasm"/>
    <property type="evidence" value="ECO:0007669"/>
    <property type="project" value="TreeGrafter"/>
</dbReference>
<keyword evidence="1" id="KW-0732">Signal</keyword>
<dbReference type="GO" id="GO:0008284">
    <property type="term" value="P:positive regulation of cell population proliferation"/>
    <property type="evidence" value="ECO:0007669"/>
    <property type="project" value="TreeGrafter"/>
</dbReference>
<feature type="signal peptide" evidence="1">
    <location>
        <begin position="1"/>
        <end position="24"/>
    </location>
</feature>
<dbReference type="SUPFAM" id="SSF47266">
    <property type="entry name" value="4-helical cytokines"/>
    <property type="match status" value="1"/>
</dbReference>
<dbReference type="GO" id="GO:0005125">
    <property type="term" value="F:cytokine activity"/>
    <property type="evidence" value="ECO:0007669"/>
    <property type="project" value="TreeGrafter"/>
</dbReference>
<protein>
    <submittedName>
        <fullName evidence="2">Interleukin-11 b</fullName>
    </submittedName>
</protein>
<dbReference type="EMBL" id="MZ337862">
    <property type="protein sequence ID" value="UXL82953.1"/>
    <property type="molecule type" value="mRNA"/>
</dbReference>
<dbReference type="PANTHER" id="PTHR16922">
    <property type="entry name" value="INTERLEUKIN 11"/>
    <property type="match status" value="1"/>
</dbReference>
<dbReference type="GO" id="GO:0008083">
    <property type="term" value="F:growth factor activity"/>
    <property type="evidence" value="ECO:0007669"/>
    <property type="project" value="TreeGrafter"/>
</dbReference>
<proteinExistence type="evidence at transcript level"/>
<dbReference type="AlphaFoldDB" id="A0A977WKX2"/>
<evidence type="ECO:0000313" key="2">
    <source>
        <dbReference type="EMBL" id="UXL82953.1"/>
    </source>
</evidence>
<sequence>MKLSLDCTFLLIFLMTCVELFVTARPTNIPQGKNGLQMLQQEMRTLFKIVSEEKQRNKLYDFEQSLTSLPPLNFSTEDLKSLEMSSTLAQLYSGLKSFKFHLDWIQQKEDEMGNDYSMTKKIAHHIQTISHKVLTQIGAPPSELVHPSLPPLKTAWSLFQAKVEIHEKLYHFCNWYFRALAVLRHRQQ</sequence>
<reference evidence="2" key="1">
    <citation type="submission" date="2021-06" db="EMBL/GenBank/DDBJ databases">
        <authorList>
            <person name="Xu T."/>
            <person name="Su J."/>
        </authorList>
    </citation>
    <scope>NUCLEOTIDE SEQUENCE</scope>
</reference>
<name>A0A977WKX2_CTEID</name>
<dbReference type="Pfam" id="PF07400">
    <property type="entry name" value="IL11"/>
    <property type="match status" value="1"/>
</dbReference>
<organism evidence="2">
    <name type="scientific">Ctenopharyngodon idella</name>
    <name type="common">Grass carp</name>
    <name type="synonym">Leuciscus idella</name>
    <dbReference type="NCBI Taxonomy" id="7959"/>
    <lineage>
        <taxon>Eukaryota</taxon>
        <taxon>Metazoa</taxon>
        <taxon>Chordata</taxon>
        <taxon>Craniata</taxon>
        <taxon>Vertebrata</taxon>
        <taxon>Euteleostomi</taxon>
        <taxon>Actinopterygii</taxon>
        <taxon>Neopterygii</taxon>
        <taxon>Teleostei</taxon>
        <taxon>Ostariophysi</taxon>
        <taxon>Cypriniformes</taxon>
        <taxon>Xenocyprididae</taxon>
        <taxon>Xenocypridinae</taxon>
        <taxon>Ctenopharyngodon</taxon>
    </lineage>
</organism>
<feature type="chain" id="PRO_5037723406" evidence="1">
    <location>
        <begin position="25"/>
        <end position="188"/>
    </location>
</feature>
<dbReference type="GO" id="GO:0043410">
    <property type="term" value="P:positive regulation of MAPK cascade"/>
    <property type="evidence" value="ECO:0007669"/>
    <property type="project" value="TreeGrafter"/>
</dbReference>
<evidence type="ECO:0000256" key="1">
    <source>
        <dbReference type="SAM" id="SignalP"/>
    </source>
</evidence>
<accession>A0A977WKX2</accession>
<dbReference type="InterPro" id="IPR020438">
    <property type="entry name" value="IL-11"/>
</dbReference>